<gene>
    <name evidence="2" type="ORF">ACFFR3_00630</name>
</gene>
<feature type="signal peptide" evidence="1">
    <location>
        <begin position="1"/>
        <end position="27"/>
    </location>
</feature>
<organism evidence="2 3">
    <name type="scientific">Nonomuraea salmonea</name>
    <dbReference type="NCBI Taxonomy" id="46181"/>
    <lineage>
        <taxon>Bacteria</taxon>
        <taxon>Bacillati</taxon>
        <taxon>Actinomycetota</taxon>
        <taxon>Actinomycetes</taxon>
        <taxon>Streptosporangiales</taxon>
        <taxon>Streptosporangiaceae</taxon>
        <taxon>Nonomuraea</taxon>
    </lineage>
</organism>
<keyword evidence="1" id="KW-0732">Signal</keyword>
<dbReference type="Proteomes" id="UP001589568">
    <property type="component" value="Unassembled WGS sequence"/>
</dbReference>
<dbReference type="RefSeq" id="WP_379482420.1">
    <property type="nucleotide sequence ID" value="NZ_JBHMCF010000002.1"/>
</dbReference>
<name>A0ABV5ND89_9ACTN</name>
<evidence type="ECO:0000256" key="1">
    <source>
        <dbReference type="SAM" id="SignalP"/>
    </source>
</evidence>
<feature type="chain" id="PRO_5045454922" description="Secreted protein" evidence="1">
    <location>
        <begin position="28"/>
        <end position="87"/>
    </location>
</feature>
<evidence type="ECO:0008006" key="4">
    <source>
        <dbReference type="Google" id="ProtNLM"/>
    </source>
</evidence>
<sequence length="87" mass="9371">MRRRLARATSTLMAAAFLAAGTTFLSAAPAAAGTTWQAQAAAGWSPYKNYATHAACAREGGELLNAGIIKDWDCSWDSPYWLLSVYR</sequence>
<dbReference type="EMBL" id="JBHMCF010000002">
    <property type="protein sequence ID" value="MFB9467986.1"/>
    <property type="molecule type" value="Genomic_DNA"/>
</dbReference>
<evidence type="ECO:0000313" key="3">
    <source>
        <dbReference type="Proteomes" id="UP001589568"/>
    </source>
</evidence>
<proteinExistence type="predicted"/>
<reference evidence="2 3" key="1">
    <citation type="submission" date="2024-09" db="EMBL/GenBank/DDBJ databases">
        <authorList>
            <person name="Sun Q."/>
            <person name="Mori K."/>
        </authorList>
    </citation>
    <scope>NUCLEOTIDE SEQUENCE [LARGE SCALE GENOMIC DNA]</scope>
    <source>
        <strain evidence="2 3">JCM 3324</strain>
    </source>
</reference>
<keyword evidence="3" id="KW-1185">Reference proteome</keyword>
<evidence type="ECO:0000313" key="2">
    <source>
        <dbReference type="EMBL" id="MFB9467986.1"/>
    </source>
</evidence>
<protein>
    <recommendedName>
        <fullName evidence="4">Secreted protein</fullName>
    </recommendedName>
</protein>
<comment type="caution">
    <text evidence="2">The sequence shown here is derived from an EMBL/GenBank/DDBJ whole genome shotgun (WGS) entry which is preliminary data.</text>
</comment>
<accession>A0ABV5ND89</accession>